<organism evidence="3 4">
    <name type="scientific">Stenotrophomonas nitritireducens</name>
    <dbReference type="NCBI Taxonomy" id="83617"/>
    <lineage>
        <taxon>Bacteria</taxon>
        <taxon>Pseudomonadati</taxon>
        <taxon>Pseudomonadota</taxon>
        <taxon>Gammaproteobacteria</taxon>
        <taxon>Lysobacterales</taxon>
        <taxon>Lysobacteraceae</taxon>
        <taxon>Stenotrophomonas</taxon>
    </lineage>
</organism>
<dbReference type="PANTHER" id="PTHR23028">
    <property type="entry name" value="ACETYLTRANSFERASE"/>
    <property type="match status" value="1"/>
</dbReference>
<keyword evidence="1" id="KW-0812">Transmembrane</keyword>
<protein>
    <submittedName>
        <fullName evidence="3">Acyltransferase</fullName>
    </submittedName>
</protein>
<evidence type="ECO:0000259" key="2">
    <source>
        <dbReference type="Pfam" id="PF01757"/>
    </source>
</evidence>
<dbReference type="InterPro" id="IPR002656">
    <property type="entry name" value="Acyl_transf_3_dom"/>
</dbReference>
<dbReference type="GO" id="GO:0016747">
    <property type="term" value="F:acyltransferase activity, transferring groups other than amino-acyl groups"/>
    <property type="evidence" value="ECO:0007669"/>
    <property type="project" value="InterPro"/>
</dbReference>
<keyword evidence="3" id="KW-0808">Transferase</keyword>
<feature type="transmembrane region" description="Helical" evidence="1">
    <location>
        <begin position="321"/>
        <end position="344"/>
    </location>
</feature>
<evidence type="ECO:0000313" key="3">
    <source>
        <dbReference type="EMBL" id="MBN8799729.1"/>
    </source>
</evidence>
<dbReference type="Pfam" id="PF01757">
    <property type="entry name" value="Acyl_transf_3"/>
    <property type="match status" value="1"/>
</dbReference>
<sequence length="361" mass="40386">MKSALEQPTPGPVHLDVLDGLRGLAVLIVLASHFSSAGLFPRPALHGVGKSGVYLFFVLSAYLLTRNLLRQPPGALWQGWTWLDYAVRRVLRIWPLYLVVLGASWLALYMGHPVLYAIDTPALWRHLTLREGQSVLWSIPVEFTFYLWLPLLVMVLATMGRWRWPAWAQTSVFALSLGAATWRWPPAESVENGVSLGPYLVVFLCGAFAARVDVWAARRPARVLWGAVAVLAAVAWCLAIPAIWCRFLGIAFEATVTRAWYLFFGLLWAALLLAALHGPEWLRRIFAWRGLRWVGLISFSLYLWHMPVLDALRRAGVAEHLSWAAPLVVLAVALTVAGLSYTLFERPLQGVRVRRPSPAGR</sequence>
<gene>
    <name evidence="3" type="ORF">J0H45_10320</name>
</gene>
<dbReference type="RefSeq" id="WP_273084346.1">
    <property type="nucleotide sequence ID" value="NZ_JAFKME010000011.1"/>
</dbReference>
<feature type="transmembrane region" description="Helical" evidence="1">
    <location>
        <begin position="223"/>
        <end position="244"/>
    </location>
</feature>
<feature type="transmembrane region" description="Helical" evidence="1">
    <location>
        <begin position="135"/>
        <end position="157"/>
    </location>
</feature>
<dbReference type="InterPro" id="IPR050879">
    <property type="entry name" value="Acyltransferase_3"/>
</dbReference>
<feature type="transmembrane region" description="Helical" evidence="1">
    <location>
        <begin position="52"/>
        <end position="69"/>
    </location>
</feature>
<dbReference type="GO" id="GO:0000271">
    <property type="term" value="P:polysaccharide biosynthetic process"/>
    <property type="evidence" value="ECO:0007669"/>
    <property type="project" value="TreeGrafter"/>
</dbReference>
<dbReference type="AlphaFoldDB" id="A0A9D8KWR1"/>
<keyword evidence="1" id="KW-1133">Transmembrane helix</keyword>
<evidence type="ECO:0000256" key="1">
    <source>
        <dbReference type="SAM" id="Phobius"/>
    </source>
</evidence>
<feature type="transmembrane region" description="Helical" evidence="1">
    <location>
        <begin position="259"/>
        <end position="278"/>
    </location>
</feature>
<dbReference type="PANTHER" id="PTHR23028:SF53">
    <property type="entry name" value="ACYL_TRANSF_3 DOMAIN-CONTAINING PROTEIN"/>
    <property type="match status" value="1"/>
</dbReference>
<dbReference type="GO" id="GO:0016020">
    <property type="term" value="C:membrane"/>
    <property type="evidence" value="ECO:0007669"/>
    <property type="project" value="TreeGrafter"/>
</dbReference>
<feature type="transmembrane region" description="Helical" evidence="1">
    <location>
        <begin position="164"/>
        <end position="184"/>
    </location>
</feature>
<keyword evidence="1" id="KW-0472">Membrane</keyword>
<dbReference type="EMBL" id="JAFKMG010000938">
    <property type="protein sequence ID" value="MBN8799729.1"/>
    <property type="molecule type" value="Genomic_DNA"/>
</dbReference>
<accession>A0A9D8KWR1</accession>
<feature type="transmembrane region" description="Helical" evidence="1">
    <location>
        <begin position="90"/>
        <end position="115"/>
    </location>
</feature>
<reference evidence="3" key="1">
    <citation type="submission" date="2021-02" db="EMBL/GenBank/DDBJ databases">
        <title>Thiocyanate and organic carbon inputs drive convergent selection for specific autotrophic Afipia and Thiobacillus strains within complex microbiomes.</title>
        <authorList>
            <person name="Huddy R.J."/>
            <person name="Sachdeva R."/>
            <person name="Kadzinga F."/>
            <person name="Kantor R.S."/>
            <person name="Harrison S.T.L."/>
            <person name="Banfield J.F."/>
        </authorList>
    </citation>
    <scope>NUCLEOTIDE SEQUENCE</scope>
    <source>
        <strain evidence="3">SCN18_10_11_15_R1_P_69_7</strain>
    </source>
</reference>
<keyword evidence="3" id="KW-0012">Acyltransferase</keyword>
<feature type="transmembrane region" description="Helical" evidence="1">
    <location>
        <begin position="290"/>
        <end position="309"/>
    </location>
</feature>
<feature type="transmembrane region" description="Helical" evidence="1">
    <location>
        <begin position="196"/>
        <end position="216"/>
    </location>
</feature>
<feature type="domain" description="Acyltransferase 3" evidence="2">
    <location>
        <begin position="18"/>
        <end position="343"/>
    </location>
</feature>
<name>A0A9D8KWR1_9GAMM</name>
<evidence type="ECO:0000313" key="4">
    <source>
        <dbReference type="Proteomes" id="UP000664815"/>
    </source>
</evidence>
<proteinExistence type="predicted"/>
<comment type="caution">
    <text evidence="3">The sequence shown here is derived from an EMBL/GenBank/DDBJ whole genome shotgun (WGS) entry which is preliminary data.</text>
</comment>
<dbReference type="Proteomes" id="UP000664815">
    <property type="component" value="Unassembled WGS sequence"/>
</dbReference>